<organism evidence="1 2">
    <name type="scientific">Russula earlei</name>
    <dbReference type="NCBI Taxonomy" id="71964"/>
    <lineage>
        <taxon>Eukaryota</taxon>
        <taxon>Fungi</taxon>
        <taxon>Dikarya</taxon>
        <taxon>Basidiomycota</taxon>
        <taxon>Agaricomycotina</taxon>
        <taxon>Agaricomycetes</taxon>
        <taxon>Russulales</taxon>
        <taxon>Russulaceae</taxon>
        <taxon>Russula</taxon>
    </lineage>
</organism>
<dbReference type="Proteomes" id="UP001207468">
    <property type="component" value="Unassembled WGS sequence"/>
</dbReference>
<comment type="caution">
    <text evidence="1">The sequence shown here is derived from an EMBL/GenBank/DDBJ whole genome shotgun (WGS) entry which is preliminary data.</text>
</comment>
<keyword evidence="2" id="KW-1185">Reference proteome</keyword>
<sequence length="704" mass="76301">MSPKFLHGTLTTLKPDGSWPASEIDYTAGCPAQRANWPASAHWARILTMSAAWHGGLNGTDPYVGNPTLASAISLAMNFWFSRDFTVSACLDQGGSSACPCGTPGFWNPNWFSNVVVIPRLVGESCLLFESSLSPTQANSCTSILSRAYDTFYEGKGFLAGANIADIAKIGVDLSLLTSSTSLITEAFGRINAQHVQPGIKVDGIKPDGSFGQHNGLLYNGNYGKDFANDILELQIDAAGTQLEANVTFQGAFETLIDADQWMIYRNVLTDVLHWDFSTLPRFISFPVIDNQATGSINLNLSEVLQLGEQWAMQSIIQVYNNLVEPTNDANAGKLIGNRHFYSNDYMVQRGPGYVTTLKMYSTRTMNTECLNSQNPFGFHLADGTLYTYVQGDEYEDIAAAWDWNLIPGITVDYRATRLDCAHAEWKGLQSFVGGVSNGQTGVAAMRYLNPLTRAFSWQKAWFFLEDDTQFVMVANVTSHTTAPVYSVLDQRMHSGTIYVNGGVFNAPGNKTFNGTTSLWHGGVGYLFGPGSTVLSLSVGNRSGNWSKIGASKQPPETVDLFAAWIEHHNLTHPISYTIFPGTTFDGFQNKNRTIVSVQNDAHISAILDLDHDTVSAVFWGVSGGYLPLPNLPSSSGPANITVSRNVALMINFKNGTLTVSDPSQTLTSVHIVIAGIRQTPVAFTIQFPPGPGGSAGSSVISSF</sequence>
<dbReference type="EMBL" id="JAGFNK010000285">
    <property type="protein sequence ID" value="KAI9453991.1"/>
    <property type="molecule type" value="Genomic_DNA"/>
</dbReference>
<keyword evidence="1" id="KW-0456">Lyase</keyword>
<accession>A0ACC0TYP9</accession>
<name>A0ACC0TYP9_9AGAM</name>
<protein>
    <submittedName>
        <fullName evidence="1">Polysaccharide lyase family 8 protein</fullName>
    </submittedName>
</protein>
<reference evidence="1" key="1">
    <citation type="submission" date="2021-03" db="EMBL/GenBank/DDBJ databases">
        <title>Evolutionary priming and transition to the ectomycorrhizal habit in an iconic lineage of mushroom-forming fungi: is preadaptation a requirement?</title>
        <authorList>
            <consortium name="DOE Joint Genome Institute"/>
            <person name="Looney B.P."/>
            <person name="Miyauchi S."/>
            <person name="Morin E."/>
            <person name="Drula E."/>
            <person name="Courty P.E."/>
            <person name="Chicoki N."/>
            <person name="Fauchery L."/>
            <person name="Kohler A."/>
            <person name="Kuo A."/>
            <person name="LaButti K."/>
            <person name="Pangilinan J."/>
            <person name="Lipzen A."/>
            <person name="Riley R."/>
            <person name="Andreopoulos W."/>
            <person name="He G."/>
            <person name="Johnson J."/>
            <person name="Barry K.W."/>
            <person name="Grigoriev I.V."/>
            <person name="Nagy L."/>
            <person name="Hibbett D."/>
            <person name="Henrissat B."/>
            <person name="Matheny P.B."/>
            <person name="Labbe J."/>
            <person name="Martin A.F."/>
        </authorList>
    </citation>
    <scope>NUCLEOTIDE SEQUENCE</scope>
    <source>
        <strain evidence="1">BPL698</strain>
    </source>
</reference>
<proteinExistence type="predicted"/>
<gene>
    <name evidence="1" type="ORF">F5148DRAFT_1288820</name>
</gene>
<evidence type="ECO:0000313" key="2">
    <source>
        <dbReference type="Proteomes" id="UP001207468"/>
    </source>
</evidence>
<evidence type="ECO:0000313" key="1">
    <source>
        <dbReference type="EMBL" id="KAI9453991.1"/>
    </source>
</evidence>